<organism evidence="3 4">
    <name type="scientific">Actinomadura syzygii</name>
    <dbReference type="NCBI Taxonomy" id="1427538"/>
    <lineage>
        <taxon>Bacteria</taxon>
        <taxon>Bacillati</taxon>
        <taxon>Actinomycetota</taxon>
        <taxon>Actinomycetes</taxon>
        <taxon>Streptosporangiales</taxon>
        <taxon>Thermomonosporaceae</taxon>
        <taxon>Actinomadura</taxon>
    </lineage>
</organism>
<proteinExistence type="predicted"/>
<keyword evidence="4" id="KW-1185">Reference proteome</keyword>
<evidence type="ECO:0000313" key="3">
    <source>
        <dbReference type="EMBL" id="TYC18756.1"/>
    </source>
</evidence>
<evidence type="ECO:0000256" key="1">
    <source>
        <dbReference type="SAM" id="Phobius"/>
    </source>
</evidence>
<keyword evidence="1" id="KW-0812">Transmembrane</keyword>
<accession>A0A5D0ULQ7</accession>
<dbReference type="AlphaFoldDB" id="A0A5D0ULQ7"/>
<dbReference type="Pfam" id="PF13845">
    <property type="entry name" value="Septum_form"/>
    <property type="match status" value="1"/>
</dbReference>
<feature type="domain" description="Septum formation-related" evidence="2">
    <location>
        <begin position="73"/>
        <end position="168"/>
    </location>
</feature>
<name>A0A5D0ULQ7_9ACTN</name>
<reference evidence="3 4" key="1">
    <citation type="submission" date="2019-08" db="EMBL/GenBank/DDBJ databases">
        <title>Actinomadura sp. nov. CYP1-5 isolated from mountain soil.</title>
        <authorList>
            <person name="Songsumanus A."/>
            <person name="Kuncharoen N."/>
            <person name="Kudo T."/>
            <person name="Yuki M."/>
            <person name="Igarashi Y."/>
            <person name="Tanasupawat S."/>
        </authorList>
    </citation>
    <scope>NUCLEOTIDE SEQUENCE [LARGE SCALE GENOMIC DNA]</scope>
    <source>
        <strain evidence="3 4">GKU157</strain>
    </source>
</reference>
<dbReference type="EMBL" id="VSFF01000001">
    <property type="protein sequence ID" value="TYC18756.1"/>
    <property type="molecule type" value="Genomic_DNA"/>
</dbReference>
<protein>
    <recommendedName>
        <fullName evidence="2">Septum formation-related domain-containing protein</fullName>
    </recommendedName>
</protein>
<keyword evidence="1" id="KW-1133">Transmembrane helix</keyword>
<sequence length="184" mass="19491">MVGLVLGIVALFRIRRTGENGRNLAIGGIVAFAAWTALFVALLALGRLSFSASMGADRQSGAPLSIPGAAPPSVHVGQCLDLQGDELSARSVVLPCDSPHDGQILHIYNAPPGPYPGDRAFIAQAEDVCRRAKAKLRTPLPPPPPRLTLGFNRSTKVAWAAGYRQVLCYVQAREGKVNGSLLKD</sequence>
<dbReference type="Proteomes" id="UP000322634">
    <property type="component" value="Unassembled WGS sequence"/>
</dbReference>
<dbReference type="OrthoDB" id="3628931at2"/>
<keyword evidence="1" id="KW-0472">Membrane</keyword>
<dbReference type="InterPro" id="IPR026004">
    <property type="entry name" value="Septum_form"/>
</dbReference>
<comment type="caution">
    <text evidence="3">The sequence shown here is derived from an EMBL/GenBank/DDBJ whole genome shotgun (WGS) entry which is preliminary data.</text>
</comment>
<evidence type="ECO:0000313" key="4">
    <source>
        <dbReference type="Proteomes" id="UP000322634"/>
    </source>
</evidence>
<evidence type="ECO:0000259" key="2">
    <source>
        <dbReference type="Pfam" id="PF13845"/>
    </source>
</evidence>
<feature type="transmembrane region" description="Helical" evidence="1">
    <location>
        <begin position="26"/>
        <end position="45"/>
    </location>
</feature>
<gene>
    <name evidence="3" type="ORF">FXF65_03165</name>
</gene>